<keyword evidence="2" id="KW-0521">NADP</keyword>
<evidence type="ECO:0000256" key="3">
    <source>
        <dbReference type="ARBA" id="ARBA00023002"/>
    </source>
</evidence>
<reference evidence="6 7" key="1">
    <citation type="submission" date="2016-10" db="EMBL/GenBank/DDBJ databases">
        <authorList>
            <person name="Varghese N."/>
            <person name="Submissions S."/>
        </authorList>
    </citation>
    <scope>NUCLEOTIDE SEQUENCE [LARGE SCALE GENOMIC DNA]</scope>
    <source>
        <strain evidence="6 7">DSM 9169</strain>
    </source>
</reference>
<name>A0ABY0VCS8_9ACTO</name>
<dbReference type="Gene3D" id="3.20.20.100">
    <property type="entry name" value="NADP-dependent oxidoreductase domain"/>
    <property type="match status" value="1"/>
</dbReference>
<dbReference type="InterPro" id="IPR036812">
    <property type="entry name" value="NAD(P)_OxRdtase_dom_sf"/>
</dbReference>
<evidence type="ECO:0000259" key="5">
    <source>
        <dbReference type="Pfam" id="PF00248"/>
    </source>
</evidence>
<dbReference type="SUPFAM" id="SSF51430">
    <property type="entry name" value="NAD(P)-linked oxidoreductase"/>
    <property type="match status" value="1"/>
</dbReference>
<dbReference type="InterPro" id="IPR005399">
    <property type="entry name" value="K_chnl_volt-dep_bsu_KCNAB-rel"/>
</dbReference>
<evidence type="ECO:0000256" key="4">
    <source>
        <dbReference type="SAM" id="MobiDB-lite"/>
    </source>
</evidence>
<dbReference type="Proteomes" id="UP000198976">
    <property type="component" value="Chromosome I"/>
</dbReference>
<keyword evidence="3" id="KW-0560">Oxidoreductase</keyword>
<evidence type="ECO:0000256" key="2">
    <source>
        <dbReference type="ARBA" id="ARBA00022857"/>
    </source>
</evidence>
<feature type="region of interest" description="Disordered" evidence="4">
    <location>
        <begin position="1"/>
        <end position="27"/>
    </location>
</feature>
<dbReference type="EMBL" id="LT629792">
    <property type="protein sequence ID" value="SDU08610.1"/>
    <property type="molecule type" value="Genomic_DNA"/>
</dbReference>
<keyword evidence="7" id="KW-1185">Reference proteome</keyword>
<evidence type="ECO:0000313" key="7">
    <source>
        <dbReference type="Proteomes" id="UP000198976"/>
    </source>
</evidence>
<dbReference type="RefSeq" id="WP_083314349.1">
    <property type="nucleotide sequence ID" value="NZ_LT629792.1"/>
</dbReference>
<organism evidence="6 7">
    <name type="scientific">Schaalia radingae</name>
    <dbReference type="NCBI Taxonomy" id="131110"/>
    <lineage>
        <taxon>Bacteria</taxon>
        <taxon>Bacillati</taxon>
        <taxon>Actinomycetota</taxon>
        <taxon>Actinomycetes</taxon>
        <taxon>Actinomycetales</taxon>
        <taxon>Actinomycetaceae</taxon>
        <taxon>Schaalia</taxon>
    </lineage>
</organism>
<evidence type="ECO:0000313" key="6">
    <source>
        <dbReference type="EMBL" id="SDU08610.1"/>
    </source>
</evidence>
<dbReference type="PANTHER" id="PTHR43150">
    <property type="entry name" value="HYPERKINETIC, ISOFORM M"/>
    <property type="match status" value="1"/>
</dbReference>
<comment type="similarity">
    <text evidence="1">Belongs to the shaker potassium channel beta subunit family.</text>
</comment>
<protein>
    <submittedName>
        <fullName evidence="6">L-glyceraldehyde 3-phosphate reductase</fullName>
    </submittedName>
</protein>
<sequence length="356" mass="39149">MVNTHISETPIAPQQIDRPWAPDPDRYSGPGAHYRRCGASGLDLPAISLGLWHNFGDDHPISVQREIIRTAFDLGITHFDLANNYGVPYGSAEKNFGYHMDHDLRPYRDELVISTKAGYDMWDGPYGKGGGGRKYVLASLDQSLRRMRLDYVDIFYSHCFDPTTPLEETIGALDQAVRSGKALYAGISSYSPADTERAVALAAEVHLPLIVHQPRYSMLDRSVESGLMDTCGEKGLGMAVFSPLAQGLLTDKYLGDEGVPVGSRMREQRFLHTDVLTEDRVSHLRALNELASQRGQSLAQMALAWLLKDERITTVLVGASSAAQLADSVSALDNAAFSEDELALIDEHSRQASLDN</sequence>
<dbReference type="PANTHER" id="PTHR43150:SF4">
    <property type="entry name" value="L-GLYCERALDEHYDE 3-PHOSPHATE REDUCTASE"/>
    <property type="match status" value="1"/>
</dbReference>
<dbReference type="Pfam" id="PF00248">
    <property type="entry name" value="Aldo_ket_red"/>
    <property type="match status" value="1"/>
</dbReference>
<evidence type="ECO:0000256" key="1">
    <source>
        <dbReference type="ARBA" id="ARBA00006515"/>
    </source>
</evidence>
<accession>A0ABY0VCS8</accession>
<proteinExistence type="inferred from homology"/>
<dbReference type="NCBIfam" id="NF007388">
    <property type="entry name" value="PRK09912.1"/>
    <property type="match status" value="1"/>
</dbReference>
<feature type="domain" description="NADP-dependent oxidoreductase" evidence="5">
    <location>
        <begin position="47"/>
        <end position="349"/>
    </location>
</feature>
<dbReference type="InterPro" id="IPR023210">
    <property type="entry name" value="NADP_OxRdtase_dom"/>
</dbReference>
<gene>
    <name evidence="6" type="ORF">SAMN04489714_2074</name>
</gene>